<dbReference type="Gene3D" id="3.30.1490.100">
    <property type="entry name" value="DNA polymerase, Y-family, little finger domain"/>
    <property type="match status" value="1"/>
</dbReference>
<dbReference type="EMBL" id="FONT01000003">
    <property type="protein sequence ID" value="SFE74691.1"/>
    <property type="molecule type" value="Genomic_DNA"/>
</dbReference>
<dbReference type="InterPro" id="IPR043502">
    <property type="entry name" value="DNA/RNA_pol_sf"/>
</dbReference>
<dbReference type="Gene3D" id="3.40.1170.60">
    <property type="match status" value="1"/>
</dbReference>
<accession>A0A1I2D2E8</accession>
<keyword evidence="2" id="KW-0460">Magnesium</keyword>
<comment type="subcellular location">
    <subcellularLocation>
        <location evidence="2">Cytoplasm</location>
    </subcellularLocation>
</comment>
<evidence type="ECO:0000313" key="4">
    <source>
        <dbReference type="EMBL" id="SFE74691.1"/>
    </source>
</evidence>
<comment type="function">
    <text evidence="2">Poorly processive, error-prone DNA polymerase involved in untargeted mutagenesis. Copies undamaged DNA at stalled replication forks, which arise in vivo from mismatched or misaligned primer ends. These misaligned primers can be extended by PolIV. Exhibits no 3'-5' exonuclease (proofreading) activity. May be involved in translesional synthesis, in conjunction with the beta clamp from PolIII.</text>
</comment>
<keyword evidence="2" id="KW-0548">Nucleotidyltransferase</keyword>
<dbReference type="PANTHER" id="PTHR11076:SF35">
    <property type="entry name" value="DNA REPAIR PROTEIN HOMOLOG YOBH"/>
    <property type="match status" value="1"/>
</dbReference>
<reference evidence="4 5" key="1">
    <citation type="submission" date="2016-10" db="EMBL/GenBank/DDBJ databases">
        <authorList>
            <person name="de Groot N.N."/>
        </authorList>
    </citation>
    <scope>NUCLEOTIDE SEQUENCE [LARGE SCALE GENOMIC DNA]</scope>
    <source>
        <strain evidence="4 5">DSM 23995</strain>
    </source>
</reference>
<dbReference type="CDD" id="cd01700">
    <property type="entry name" value="PolY_Pol_V_umuC"/>
    <property type="match status" value="1"/>
</dbReference>
<organism evidence="4 5">
    <name type="scientific">Alteribacillus iranensis</name>
    <dbReference type="NCBI Taxonomy" id="930128"/>
    <lineage>
        <taxon>Bacteria</taxon>
        <taxon>Bacillati</taxon>
        <taxon>Bacillota</taxon>
        <taxon>Bacilli</taxon>
        <taxon>Bacillales</taxon>
        <taxon>Bacillaceae</taxon>
        <taxon>Alteribacillus</taxon>
    </lineage>
</organism>
<evidence type="ECO:0000256" key="1">
    <source>
        <dbReference type="ARBA" id="ARBA00010945"/>
    </source>
</evidence>
<comment type="catalytic activity">
    <reaction evidence="2">
        <text>DNA(n) + a 2'-deoxyribonucleoside 5'-triphosphate = DNA(n+1) + diphosphate</text>
        <dbReference type="Rhea" id="RHEA:22508"/>
        <dbReference type="Rhea" id="RHEA-COMP:17339"/>
        <dbReference type="Rhea" id="RHEA-COMP:17340"/>
        <dbReference type="ChEBI" id="CHEBI:33019"/>
        <dbReference type="ChEBI" id="CHEBI:61560"/>
        <dbReference type="ChEBI" id="CHEBI:173112"/>
        <dbReference type="EC" id="2.7.7.7"/>
    </reaction>
</comment>
<keyword evidence="2" id="KW-0235">DNA replication</keyword>
<dbReference type="GO" id="GO:0003887">
    <property type="term" value="F:DNA-directed DNA polymerase activity"/>
    <property type="evidence" value="ECO:0007669"/>
    <property type="project" value="UniProtKB-UniRule"/>
</dbReference>
<keyword evidence="2" id="KW-0239">DNA-directed DNA polymerase</keyword>
<dbReference type="GO" id="GO:0000287">
    <property type="term" value="F:magnesium ion binding"/>
    <property type="evidence" value="ECO:0007669"/>
    <property type="project" value="UniProtKB-UniRule"/>
</dbReference>
<dbReference type="SUPFAM" id="SSF100879">
    <property type="entry name" value="Lesion bypass DNA polymerase (Y-family), little finger domain"/>
    <property type="match status" value="1"/>
</dbReference>
<evidence type="ECO:0000259" key="3">
    <source>
        <dbReference type="PROSITE" id="PS50173"/>
    </source>
</evidence>
<feature type="domain" description="UmuC" evidence="3">
    <location>
        <begin position="5"/>
        <end position="191"/>
    </location>
</feature>
<dbReference type="InterPro" id="IPR043128">
    <property type="entry name" value="Rev_trsase/Diguanyl_cyclase"/>
</dbReference>
<dbReference type="HAMAP" id="MF_01113">
    <property type="entry name" value="DNApol_IV"/>
    <property type="match status" value="1"/>
</dbReference>
<dbReference type="Gene3D" id="1.10.150.20">
    <property type="entry name" value="5' to 3' exonuclease, C-terminal subdomain"/>
    <property type="match status" value="1"/>
</dbReference>
<comment type="subunit">
    <text evidence="2">Monomer.</text>
</comment>
<dbReference type="GO" id="GO:0042276">
    <property type="term" value="P:error-prone translesion synthesis"/>
    <property type="evidence" value="ECO:0007669"/>
    <property type="project" value="TreeGrafter"/>
</dbReference>
<keyword evidence="2" id="KW-0234">DNA repair</keyword>
<dbReference type="InterPro" id="IPR022880">
    <property type="entry name" value="DNApol_IV"/>
</dbReference>
<dbReference type="Pfam" id="PF11799">
    <property type="entry name" value="IMS_C"/>
    <property type="match status" value="1"/>
</dbReference>
<dbReference type="InterPro" id="IPR036775">
    <property type="entry name" value="DNA_pol_Y-fam_lit_finger_sf"/>
</dbReference>
<dbReference type="PROSITE" id="PS50173">
    <property type="entry name" value="UMUC"/>
    <property type="match status" value="1"/>
</dbReference>
<dbReference type="InterPro" id="IPR050116">
    <property type="entry name" value="DNA_polymerase-Y"/>
</dbReference>
<dbReference type="Pfam" id="PF00817">
    <property type="entry name" value="IMS"/>
    <property type="match status" value="1"/>
</dbReference>
<dbReference type="SUPFAM" id="SSF56672">
    <property type="entry name" value="DNA/RNA polymerases"/>
    <property type="match status" value="1"/>
</dbReference>
<keyword evidence="2" id="KW-0808">Transferase</keyword>
<feature type="binding site" evidence="2">
    <location>
        <position position="9"/>
    </location>
    <ligand>
        <name>Mg(2+)</name>
        <dbReference type="ChEBI" id="CHEBI:18420"/>
    </ligand>
</feature>
<dbReference type="InterPro" id="IPR001126">
    <property type="entry name" value="UmuC"/>
</dbReference>
<dbReference type="NCBIfam" id="NF002848">
    <property type="entry name" value="PRK03103.1"/>
    <property type="match status" value="1"/>
</dbReference>
<gene>
    <name evidence="2" type="primary">dinB</name>
    <name evidence="4" type="ORF">SAMN05192532_103360</name>
</gene>
<keyword evidence="2" id="KW-0227">DNA damage</keyword>
<keyword evidence="2" id="KW-0963">Cytoplasm</keyword>
<feature type="binding site" evidence="2">
    <location>
        <position position="105"/>
    </location>
    <ligand>
        <name>Mg(2+)</name>
        <dbReference type="ChEBI" id="CHEBI:18420"/>
    </ligand>
</feature>
<dbReference type="EC" id="2.7.7.7" evidence="2"/>
<name>A0A1I2D2E8_9BACI</name>
<dbReference type="Gene3D" id="3.30.70.270">
    <property type="match status" value="1"/>
</dbReference>
<dbReference type="PANTHER" id="PTHR11076">
    <property type="entry name" value="DNA REPAIR POLYMERASE UMUC / TRANSFERASE FAMILY MEMBER"/>
    <property type="match status" value="1"/>
</dbReference>
<dbReference type="AlphaFoldDB" id="A0A1I2D2E8"/>
<dbReference type="GO" id="GO:0003684">
    <property type="term" value="F:damaged DNA binding"/>
    <property type="evidence" value="ECO:0007669"/>
    <property type="project" value="InterPro"/>
</dbReference>
<feature type="active site" evidence="2">
    <location>
        <position position="106"/>
    </location>
</feature>
<dbReference type="Proteomes" id="UP000199516">
    <property type="component" value="Unassembled WGS sequence"/>
</dbReference>
<keyword evidence="5" id="KW-1185">Reference proteome</keyword>
<evidence type="ECO:0000256" key="2">
    <source>
        <dbReference type="HAMAP-Rule" id="MF_01113"/>
    </source>
</evidence>
<proteinExistence type="inferred from homology"/>
<protein>
    <recommendedName>
        <fullName evidence="2">DNA polymerase IV</fullName>
        <shortName evidence="2">Pol IV</shortName>
        <ecNumber evidence="2">2.7.7.7</ecNumber>
    </recommendedName>
</protein>
<keyword evidence="2" id="KW-0479">Metal-binding</keyword>
<dbReference type="STRING" id="930128.SAMN05192532_103360"/>
<keyword evidence="2" id="KW-0238">DNA-binding</keyword>
<comment type="cofactor">
    <cofactor evidence="2">
        <name>Mg(2+)</name>
        <dbReference type="ChEBI" id="CHEBI:18420"/>
    </cofactor>
    <text evidence="2">Binds 2 magnesium ions per subunit.</text>
</comment>
<sequence length="410" mass="46159">MERTVFLVDMQSFYASLEKVYHPALEDKPVVVAGDPSIRSGVILAACPIAKKWGVQTAEALWEAENKCPDLVVIPPRMQSYIDASIEIGAVLESFSDEVEPYSIDEIFVEMTHSLDLFQESAEEAALRMIRQIKRMLGVNARVGIGTTKVLAKMACDHFAKKTPKGIFTLTETNLESDLWPLPIGNMFGVGKRMERHLKGMGIRTIGHLARFPLDPLKKRWGINGELLWRTAWGWDPSPVTTDTHIRQKAIGHHMTLPRDYYTWKEIKVVLRELSEEVARRARANRYMGITVSTGAGGHDFDLPSGFHRQQKLEDYTNDGVVIYEAAARLFQEHWDGYPVRSIGVTLDGLTPDSYRQLNLFHPIQDREALNQTVDALKSRYGSDAIMHASSLTEAGQAQLRAKKIGGHYK</sequence>
<feature type="site" description="Substrate discrimination" evidence="2">
    <location>
        <position position="14"/>
    </location>
</feature>
<dbReference type="GO" id="GO:0005829">
    <property type="term" value="C:cytosol"/>
    <property type="evidence" value="ECO:0007669"/>
    <property type="project" value="TreeGrafter"/>
</dbReference>
<comment type="similarity">
    <text evidence="1 2">Belongs to the DNA polymerase type-Y family.</text>
</comment>
<dbReference type="InterPro" id="IPR017961">
    <property type="entry name" value="DNA_pol_Y-fam_little_finger"/>
</dbReference>
<keyword evidence="2" id="KW-0515">Mutator protein</keyword>
<dbReference type="GO" id="GO:0006261">
    <property type="term" value="P:DNA-templated DNA replication"/>
    <property type="evidence" value="ECO:0007669"/>
    <property type="project" value="UniProtKB-UniRule"/>
</dbReference>
<dbReference type="GO" id="GO:0009432">
    <property type="term" value="P:SOS response"/>
    <property type="evidence" value="ECO:0007669"/>
    <property type="project" value="TreeGrafter"/>
</dbReference>
<dbReference type="GO" id="GO:0006281">
    <property type="term" value="P:DNA repair"/>
    <property type="evidence" value="ECO:0007669"/>
    <property type="project" value="UniProtKB-UniRule"/>
</dbReference>
<evidence type="ECO:0000313" key="5">
    <source>
        <dbReference type="Proteomes" id="UP000199516"/>
    </source>
</evidence>